<sequence length="594" mass="66793">MWNVKALQDFLRVRGWKTTGPKVVLEARALCAWENNVPVQPSAAENVATVQREYRQLVEGLPDPLQFKDEVWLTEAEGLEEWPNVMYFDICDYLMKDHPGKDQDLNSRILNAYKEGKAFTYYSSGWLQEVYCCKRDGCVYLRAKCRPSARVNDIPHNVWVCCDPTGTVKRAYCSCTAGLGQTCNHIAALLFTVEAAVRTNMVRPACTSTACKWNAAPGKAVQQSKVKEMSFKKDKFGKTDSRPVTSTRKKLFQPVEDSHQLSGDEKRARLSKALRPAVPEAVFLTALEEQCHKDERVSGQPLSPQSLSMDAMARPYTYLTLPQFISSFVISKDDVDIMEKATRGQASSPIWSMARRGRLTASNFYTIYTKVQTIKKKPDTTADALLARIMGYRRTSGNVPELQYGRDMEDNAKKSLLEEFSKEHEGAQCKQIGLVLSNHKAYLGASPDALLTCKCHDPQVAEIKCPHSCKDTMPSANVLNYLYDSSDGVKLKTNHAYYAQCQGQMALTGCKLCSFYVFSKYGSIKINLEFDEKYWEEMSKALDFFFVQYVAPELLTGTLKQKLDARNSAKQPECTETQAACSCTTKVSNFPMLS</sequence>
<protein>
    <submittedName>
        <fullName evidence="3">Hypp3211 protein</fullName>
    </submittedName>
</protein>
<dbReference type="PROSITE" id="PS50966">
    <property type="entry name" value="ZF_SWIM"/>
    <property type="match status" value="1"/>
</dbReference>
<dbReference type="Proteomes" id="UP000838412">
    <property type="component" value="Chromosome 5"/>
</dbReference>
<dbReference type="AlphaFoldDB" id="A0A8K0ETL5"/>
<evidence type="ECO:0000259" key="2">
    <source>
        <dbReference type="PROSITE" id="PS50966"/>
    </source>
</evidence>
<dbReference type="SUPFAM" id="SSF52980">
    <property type="entry name" value="Restriction endonuclease-like"/>
    <property type="match status" value="1"/>
</dbReference>
<evidence type="ECO:0000313" key="4">
    <source>
        <dbReference type="Proteomes" id="UP000838412"/>
    </source>
</evidence>
<dbReference type="EMBL" id="OV696690">
    <property type="protein sequence ID" value="CAH1265590.1"/>
    <property type="molecule type" value="Genomic_DNA"/>
</dbReference>
<feature type="domain" description="SWIM-type" evidence="2">
    <location>
        <begin position="158"/>
        <end position="194"/>
    </location>
</feature>
<dbReference type="GO" id="GO:0008270">
    <property type="term" value="F:zinc ion binding"/>
    <property type="evidence" value="ECO:0007669"/>
    <property type="project" value="UniProtKB-KW"/>
</dbReference>
<dbReference type="InterPro" id="IPR011335">
    <property type="entry name" value="Restrct_endonuc-II-like"/>
</dbReference>
<organism evidence="3 4">
    <name type="scientific">Branchiostoma lanceolatum</name>
    <name type="common">Common lancelet</name>
    <name type="synonym">Amphioxus lanceolatum</name>
    <dbReference type="NCBI Taxonomy" id="7740"/>
    <lineage>
        <taxon>Eukaryota</taxon>
        <taxon>Metazoa</taxon>
        <taxon>Chordata</taxon>
        <taxon>Cephalochordata</taxon>
        <taxon>Leptocardii</taxon>
        <taxon>Amphioxiformes</taxon>
        <taxon>Branchiostomatidae</taxon>
        <taxon>Branchiostoma</taxon>
    </lineage>
</organism>
<keyword evidence="1" id="KW-0863">Zinc-finger</keyword>
<evidence type="ECO:0000313" key="3">
    <source>
        <dbReference type="EMBL" id="CAH1265590.1"/>
    </source>
</evidence>
<dbReference type="PANTHER" id="PTHR47526:SF3">
    <property type="entry name" value="PHD-TYPE DOMAIN-CONTAINING PROTEIN"/>
    <property type="match status" value="1"/>
</dbReference>
<dbReference type="PANTHER" id="PTHR47526">
    <property type="entry name" value="ATP-DEPENDENT DNA HELICASE"/>
    <property type="match status" value="1"/>
</dbReference>
<name>A0A8K0ETL5_BRALA</name>
<evidence type="ECO:0000256" key="1">
    <source>
        <dbReference type="PROSITE-ProRule" id="PRU00325"/>
    </source>
</evidence>
<dbReference type="Pfam" id="PF09588">
    <property type="entry name" value="YqaJ"/>
    <property type="match status" value="1"/>
</dbReference>
<gene>
    <name evidence="3" type="primary">Hypp3211</name>
    <name evidence="3" type="ORF">BLAG_LOCUS19528</name>
</gene>
<keyword evidence="1" id="KW-0862">Zinc</keyword>
<dbReference type="GO" id="GO:0006281">
    <property type="term" value="P:DNA repair"/>
    <property type="evidence" value="ECO:0007669"/>
    <property type="project" value="UniProtKB-ARBA"/>
</dbReference>
<dbReference type="InterPro" id="IPR011604">
    <property type="entry name" value="PDDEXK-like_dom_sf"/>
</dbReference>
<reference evidence="3" key="1">
    <citation type="submission" date="2022-01" db="EMBL/GenBank/DDBJ databases">
        <authorList>
            <person name="Braso-Vives M."/>
        </authorList>
    </citation>
    <scope>NUCLEOTIDE SEQUENCE</scope>
</reference>
<keyword evidence="1" id="KW-0479">Metal-binding</keyword>
<dbReference type="Gene3D" id="3.90.320.10">
    <property type="match status" value="1"/>
</dbReference>
<dbReference type="InterPro" id="IPR019080">
    <property type="entry name" value="YqaJ_viral_recombinase"/>
</dbReference>
<proteinExistence type="predicted"/>
<keyword evidence="4" id="KW-1185">Reference proteome</keyword>
<dbReference type="OrthoDB" id="5957536at2759"/>
<dbReference type="InterPro" id="IPR007527">
    <property type="entry name" value="Znf_SWIM"/>
</dbReference>
<accession>A0A8K0ETL5</accession>
<dbReference type="CDD" id="cd22343">
    <property type="entry name" value="PDDEXK_lambda_exonuclease-like"/>
    <property type="match status" value="1"/>
</dbReference>